<dbReference type="EMBL" id="VSSQ01001044">
    <property type="protein sequence ID" value="MPM04498.1"/>
    <property type="molecule type" value="Genomic_DNA"/>
</dbReference>
<dbReference type="PRINTS" id="PR00035">
    <property type="entry name" value="HTHGNTR"/>
</dbReference>
<dbReference type="GO" id="GO:0003700">
    <property type="term" value="F:DNA-binding transcription factor activity"/>
    <property type="evidence" value="ECO:0007669"/>
    <property type="project" value="InterPro"/>
</dbReference>
<dbReference type="PANTHER" id="PTHR44846:SF1">
    <property type="entry name" value="MANNOSYL-D-GLYCERATE TRANSPORT_METABOLISM SYSTEM REPRESSOR MNGR-RELATED"/>
    <property type="match status" value="1"/>
</dbReference>
<dbReference type="InterPro" id="IPR028978">
    <property type="entry name" value="Chorismate_lyase_/UTRA_dom_sf"/>
</dbReference>
<comment type="caution">
    <text evidence="5">The sequence shown here is derived from an EMBL/GenBank/DDBJ whole genome shotgun (WGS) entry which is preliminary data.</text>
</comment>
<dbReference type="Gene3D" id="1.10.10.10">
    <property type="entry name" value="Winged helix-like DNA-binding domain superfamily/Winged helix DNA-binding domain"/>
    <property type="match status" value="1"/>
</dbReference>
<dbReference type="GO" id="GO:0003677">
    <property type="term" value="F:DNA binding"/>
    <property type="evidence" value="ECO:0007669"/>
    <property type="project" value="UniProtKB-KW"/>
</dbReference>
<protein>
    <submittedName>
        <fullName evidence="5">Putative transcriptional regulator of 2-aminoethylphosphonate degradation operons</fullName>
    </submittedName>
</protein>
<dbReference type="SUPFAM" id="SSF46785">
    <property type="entry name" value="Winged helix' DNA-binding domain"/>
    <property type="match status" value="1"/>
</dbReference>
<feature type="domain" description="HTH gntR-type" evidence="4">
    <location>
        <begin position="4"/>
        <end position="72"/>
    </location>
</feature>
<dbReference type="Pfam" id="PF00392">
    <property type="entry name" value="GntR"/>
    <property type="match status" value="1"/>
</dbReference>
<dbReference type="InterPro" id="IPR036390">
    <property type="entry name" value="WH_DNA-bd_sf"/>
</dbReference>
<reference evidence="5" key="1">
    <citation type="submission" date="2019-08" db="EMBL/GenBank/DDBJ databases">
        <authorList>
            <person name="Kucharzyk K."/>
            <person name="Murdoch R.W."/>
            <person name="Higgins S."/>
            <person name="Loffler F."/>
        </authorList>
    </citation>
    <scope>NUCLEOTIDE SEQUENCE</scope>
</reference>
<gene>
    <name evidence="5" type="primary">phnR</name>
    <name evidence="5" type="ORF">SDC9_50776</name>
</gene>
<dbReference type="SUPFAM" id="SSF64288">
    <property type="entry name" value="Chorismate lyase-like"/>
    <property type="match status" value="1"/>
</dbReference>
<dbReference type="InterPro" id="IPR036388">
    <property type="entry name" value="WH-like_DNA-bd_sf"/>
</dbReference>
<keyword evidence="3" id="KW-0804">Transcription</keyword>
<keyword evidence="2" id="KW-0238">DNA-binding</keyword>
<evidence type="ECO:0000259" key="4">
    <source>
        <dbReference type="PROSITE" id="PS50949"/>
    </source>
</evidence>
<dbReference type="AlphaFoldDB" id="A0A644WLW6"/>
<sequence>MSEQTQMQSVRSWLLREMKEGAYRHAGKLPPEEVLADRLSISRTQLRDSLSQLEREGFISRHPGAGTVINRHVVSVKVRMDMEIEFMEMIAQSGREPSLLSASYETIPASETIAERLSIYPGDMVLRAVRLIGADGKPAIYCEDYIPASLIKNKQYTGEDLQKPIFSFLKEFCSLEAHMDLTEVCPAVADAALAGIFCVPEGTPLLYLDELDYDREGMPIFYSPQYYIGGVIRHTLLRMKF</sequence>
<dbReference type="CDD" id="cd07377">
    <property type="entry name" value="WHTH_GntR"/>
    <property type="match status" value="1"/>
</dbReference>
<dbReference type="PROSITE" id="PS50949">
    <property type="entry name" value="HTH_GNTR"/>
    <property type="match status" value="1"/>
</dbReference>
<keyword evidence="1" id="KW-0805">Transcription regulation</keyword>
<dbReference type="SMART" id="SM00866">
    <property type="entry name" value="UTRA"/>
    <property type="match status" value="1"/>
</dbReference>
<name>A0A644WLW6_9ZZZZ</name>
<dbReference type="Gene3D" id="3.40.1410.10">
    <property type="entry name" value="Chorismate lyase-like"/>
    <property type="match status" value="1"/>
</dbReference>
<proteinExistence type="predicted"/>
<evidence type="ECO:0000256" key="3">
    <source>
        <dbReference type="ARBA" id="ARBA00023163"/>
    </source>
</evidence>
<dbReference type="Pfam" id="PF07702">
    <property type="entry name" value="UTRA"/>
    <property type="match status" value="1"/>
</dbReference>
<dbReference type="PANTHER" id="PTHR44846">
    <property type="entry name" value="MANNOSYL-D-GLYCERATE TRANSPORT/METABOLISM SYSTEM REPRESSOR MNGR-RELATED"/>
    <property type="match status" value="1"/>
</dbReference>
<organism evidence="5">
    <name type="scientific">bioreactor metagenome</name>
    <dbReference type="NCBI Taxonomy" id="1076179"/>
    <lineage>
        <taxon>unclassified sequences</taxon>
        <taxon>metagenomes</taxon>
        <taxon>ecological metagenomes</taxon>
    </lineage>
</organism>
<evidence type="ECO:0000256" key="2">
    <source>
        <dbReference type="ARBA" id="ARBA00023125"/>
    </source>
</evidence>
<evidence type="ECO:0000313" key="5">
    <source>
        <dbReference type="EMBL" id="MPM04498.1"/>
    </source>
</evidence>
<evidence type="ECO:0000256" key="1">
    <source>
        <dbReference type="ARBA" id="ARBA00023015"/>
    </source>
</evidence>
<dbReference type="InterPro" id="IPR050679">
    <property type="entry name" value="Bact_HTH_transcr_reg"/>
</dbReference>
<dbReference type="InterPro" id="IPR011663">
    <property type="entry name" value="UTRA"/>
</dbReference>
<dbReference type="SMART" id="SM00345">
    <property type="entry name" value="HTH_GNTR"/>
    <property type="match status" value="1"/>
</dbReference>
<accession>A0A644WLW6</accession>
<dbReference type="InterPro" id="IPR000524">
    <property type="entry name" value="Tscrpt_reg_HTH_GntR"/>
</dbReference>
<dbReference type="GO" id="GO:0045892">
    <property type="term" value="P:negative regulation of DNA-templated transcription"/>
    <property type="evidence" value="ECO:0007669"/>
    <property type="project" value="TreeGrafter"/>
</dbReference>